<evidence type="ECO:0000313" key="4">
    <source>
        <dbReference type="EMBL" id="KIW52578.1"/>
    </source>
</evidence>
<dbReference type="InterPro" id="IPR050593">
    <property type="entry name" value="LovG"/>
</dbReference>
<dbReference type="GO" id="GO:0005737">
    <property type="term" value="C:cytoplasm"/>
    <property type="evidence" value="ECO:0007669"/>
    <property type="project" value="TreeGrafter"/>
</dbReference>
<dbReference type="AlphaFoldDB" id="A0A0D2EB71"/>
<name>A0A0D2EB71_9EURO</name>
<dbReference type="GO" id="GO:0005634">
    <property type="term" value="C:nucleus"/>
    <property type="evidence" value="ECO:0007669"/>
    <property type="project" value="TreeGrafter"/>
</dbReference>
<dbReference type="GO" id="GO:0019748">
    <property type="term" value="P:secondary metabolic process"/>
    <property type="evidence" value="ECO:0007669"/>
    <property type="project" value="TreeGrafter"/>
</dbReference>
<dbReference type="OrthoDB" id="2094269at2759"/>
<organism evidence="4 5">
    <name type="scientific">Exophiala xenobiotica</name>
    <dbReference type="NCBI Taxonomy" id="348802"/>
    <lineage>
        <taxon>Eukaryota</taxon>
        <taxon>Fungi</taxon>
        <taxon>Dikarya</taxon>
        <taxon>Ascomycota</taxon>
        <taxon>Pezizomycotina</taxon>
        <taxon>Eurotiomycetes</taxon>
        <taxon>Chaetothyriomycetidae</taxon>
        <taxon>Chaetothyriales</taxon>
        <taxon>Herpotrichiellaceae</taxon>
        <taxon>Exophiala</taxon>
    </lineage>
</organism>
<reference evidence="4 5" key="1">
    <citation type="submission" date="2015-01" db="EMBL/GenBank/DDBJ databases">
        <title>The Genome Sequence of Exophiala xenobiotica CBS118157.</title>
        <authorList>
            <consortium name="The Broad Institute Genomics Platform"/>
            <person name="Cuomo C."/>
            <person name="de Hoog S."/>
            <person name="Gorbushina A."/>
            <person name="Stielow B."/>
            <person name="Teixiera M."/>
            <person name="Abouelleil A."/>
            <person name="Chapman S.B."/>
            <person name="Priest M."/>
            <person name="Young S.K."/>
            <person name="Wortman J."/>
            <person name="Nusbaum C."/>
            <person name="Birren B."/>
        </authorList>
    </citation>
    <scope>NUCLEOTIDE SEQUENCE [LARGE SCALE GENOMIC DNA]</scope>
    <source>
        <strain evidence="4 5">CBS 118157</strain>
    </source>
</reference>
<dbReference type="Gene3D" id="3.40.50.1820">
    <property type="entry name" value="alpha/beta hydrolase"/>
    <property type="match status" value="1"/>
</dbReference>
<evidence type="ECO:0000256" key="2">
    <source>
        <dbReference type="SAM" id="MobiDB-lite"/>
    </source>
</evidence>
<feature type="region of interest" description="Disordered" evidence="2">
    <location>
        <begin position="287"/>
        <end position="307"/>
    </location>
</feature>
<dbReference type="STRING" id="348802.A0A0D2EB71"/>
<accession>A0A0D2EB71</accession>
<dbReference type="GeneID" id="25330116"/>
<dbReference type="RefSeq" id="XP_013313162.1">
    <property type="nucleotide sequence ID" value="XM_013457708.1"/>
</dbReference>
<evidence type="ECO:0000256" key="1">
    <source>
        <dbReference type="ARBA" id="ARBA00022801"/>
    </source>
</evidence>
<gene>
    <name evidence="4" type="ORF">PV05_08208</name>
</gene>
<sequence length="307" mass="34035">MNRLYSCLKNSKYPTRTTTFQLFGSPISQARYLTVMPSAKESGSGIKVLMLHGYTQNGPLFHAKTRAMEKHLQKAFPGISLSYPTGPLQLRPRDVPGFDPTSSEDPDSVEAYGWWRRSNTSDPPEYVALEDGLETIAKVLEEEGPFDGVIGFSQGAAMAAMVASLLEGEPRRKAFEQAKSQSPLAIAYPKSFERLSHPPLKFCAAYCGFRAPGERYRGFFEDPRIQTPTIHFIGSLDSVVDETRTQALVDATGGVERTQVVMHPGGHFVPSGKQYLDTIAAFIKQQMSSQDARNDQEERAEDMDVPF</sequence>
<evidence type="ECO:0000259" key="3">
    <source>
        <dbReference type="Pfam" id="PF03959"/>
    </source>
</evidence>
<dbReference type="Proteomes" id="UP000054342">
    <property type="component" value="Unassembled WGS sequence"/>
</dbReference>
<dbReference type="PANTHER" id="PTHR48070:SF6">
    <property type="entry name" value="ESTERASE OVCA2"/>
    <property type="match status" value="1"/>
</dbReference>
<dbReference type="InterPro" id="IPR029058">
    <property type="entry name" value="AB_hydrolase_fold"/>
</dbReference>
<feature type="compositionally biased region" description="Acidic residues" evidence="2">
    <location>
        <begin position="298"/>
        <end position="307"/>
    </location>
</feature>
<dbReference type="EMBL" id="KN847321">
    <property type="protein sequence ID" value="KIW52578.1"/>
    <property type="molecule type" value="Genomic_DNA"/>
</dbReference>
<feature type="domain" description="Serine hydrolase" evidence="3">
    <location>
        <begin position="46"/>
        <end position="278"/>
    </location>
</feature>
<dbReference type="SUPFAM" id="SSF53474">
    <property type="entry name" value="alpha/beta-Hydrolases"/>
    <property type="match status" value="1"/>
</dbReference>
<protein>
    <recommendedName>
        <fullName evidence="3">Serine hydrolase domain-containing protein</fullName>
    </recommendedName>
</protein>
<dbReference type="HOGENOM" id="CLU_051938_2_0_1"/>
<dbReference type="GO" id="GO:0016787">
    <property type="term" value="F:hydrolase activity"/>
    <property type="evidence" value="ECO:0007669"/>
    <property type="project" value="UniProtKB-KW"/>
</dbReference>
<keyword evidence="1" id="KW-0378">Hydrolase</keyword>
<dbReference type="InterPro" id="IPR005645">
    <property type="entry name" value="FSH-like_dom"/>
</dbReference>
<keyword evidence="5" id="KW-1185">Reference proteome</keyword>
<dbReference type="PANTHER" id="PTHR48070">
    <property type="entry name" value="ESTERASE OVCA2"/>
    <property type="match status" value="1"/>
</dbReference>
<evidence type="ECO:0000313" key="5">
    <source>
        <dbReference type="Proteomes" id="UP000054342"/>
    </source>
</evidence>
<dbReference type="Pfam" id="PF03959">
    <property type="entry name" value="FSH1"/>
    <property type="match status" value="1"/>
</dbReference>
<proteinExistence type="predicted"/>